<evidence type="ECO:0000313" key="5">
    <source>
        <dbReference type="Proteomes" id="UP000315395"/>
    </source>
</evidence>
<reference evidence="4 5" key="1">
    <citation type="submission" date="2019-07" db="EMBL/GenBank/DDBJ databases">
        <title>complete genome sequencing of Ornithinimicrobium sp. H23M54.</title>
        <authorList>
            <person name="Bae J.-W."/>
            <person name="Lee S.-Y."/>
        </authorList>
    </citation>
    <scope>NUCLEOTIDE SEQUENCE [LARGE SCALE GENOMIC DNA]</scope>
    <source>
        <strain evidence="4 5">H23M54</strain>
    </source>
</reference>
<dbReference type="EMBL" id="CP041616">
    <property type="protein sequence ID" value="QDO87236.1"/>
    <property type="molecule type" value="Genomic_DNA"/>
</dbReference>
<dbReference type="PANTHER" id="PTHR34512">
    <property type="entry name" value="CELL SURFACE PROTEIN"/>
    <property type="match status" value="1"/>
</dbReference>
<dbReference type="InterPro" id="IPR002372">
    <property type="entry name" value="PQQ_rpt_dom"/>
</dbReference>
<dbReference type="InterPro" id="IPR011047">
    <property type="entry name" value="Quinoprotein_ADH-like_sf"/>
</dbReference>
<keyword evidence="2" id="KW-0472">Membrane</keyword>
<dbReference type="RefSeq" id="WP_143781894.1">
    <property type="nucleotide sequence ID" value="NZ_CP041616.1"/>
</dbReference>
<feature type="region of interest" description="Disordered" evidence="1">
    <location>
        <begin position="1"/>
        <end position="40"/>
    </location>
</feature>
<dbReference type="AlphaFoldDB" id="A0A516G6S3"/>
<dbReference type="SUPFAM" id="SSF50998">
    <property type="entry name" value="Quinoprotein alcohol dehydrogenase-like"/>
    <property type="match status" value="1"/>
</dbReference>
<dbReference type="OrthoDB" id="9762169at2"/>
<keyword evidence="2" id="KW-1133">Transmembrane helix</keyword>
<keyword evidence="5" id="KW-1185">Reference proteome</keyword>
<dbReference type="Proteomes" id="UP000315395">
    <property type="component" value="Chromosome"/>
</dbReference>
<proteinExistence type="predicted"/>
<evidence type="ECO:0000313" key="4">
    <source>
        <dbReference type="EMBL" id="QDO87236.1"/>
    </source>
</evidence>
<evidence type="ECO:0000256" key="1">
    <source>
        <dbReference type="SAM" id="MobiDB-lite"/>
    </source>
</evidence>
<protein>
    <submittedName>
        <fullName evidence="4">PQQ-binding-like beta-propeller repeat protein</fullName>
    </submittedName>
</protein>
<feature type="transmembrane region" description="Helical" evidence="2">
    <location>
        <begin position="46"/>
        <end position="67"/>
    </location>
</feature>
<evidence type="ECO:0000259" key="3">
    <source>
        <dbReference type="Pfam" id="PF13360"/>
    </source>
</evidence>
<dbReference type="Pfam" id="PF13360">
    <property type="entry name" value="PQQ_2"/>
    <property type="match status" value="1"/>
</dbReference>
<keyword evidence="2" id="KW-0812">Transmembrane</keyword>
<gene>
    <name evidence="4" type="ORF">FNH13_01910</name>
</gene>
<name>A0A516G6S3_9MICO</name>
<dbReference type="InterPro" id="IPR015943">
    <property type="entry name" value="WD40/YVTN_repeat-like_dom_sf"/>
</dbReference>
<organism evidence="4 5">
    <name type="scientific">Ornithinimicrobium ciconiae</name>
    <dbReference type="NCBI Taxonomy" id="2594265"/>
    <lineage>
        <taxon>Bacteria</taxon>
        <taxon>Bacillati</taxon>
        <taxon>Actinomycetota</taxon>
        <taxon>Actinomycetes</taxon>
        <taxon>Micrococcales</taxon>
        <taxon>Ornithinimicrobiaceae</taxon>
        <taxon>Ornithinimicrobium</taxon>
    </lineage>
</organism>
<sequence length="566" mass="60959">MTDTSAWTPAPLEPDLPWDPETDPSGQGHGPATPVSPQGQPRRRRWLGLALALLVLSVIAVGVWLLFLKPAGGATASDVPVADLTAAPEEAWTYKYAPRGEEEWIAPSAAVYAVGNDRLLVKADLDSSTYYEAGTSSWYPGYPEHYAAGFADGTRYQEAMEAYQQDSWGNAYPSYEDYFGLGGATYASAVNDAESYQGWFDGFGDAEFERGEGASRAQQPDAPPTLGHIVMIDRSTGKELWTADLEALAFEPGSSSVSILPLSAEGHVVVSVITFDEGLTSVTVTALDPADGTPVSEVELSDVAVISSADVGAPLIVLDEDGVRRLDTGDLAGDYVWSAGIPGVHPEGGASVVDGYLQITTEDGPWWLDAASGYEPEWFEGWEPEVSYRVIGDVVLRQESSSFGYYLDGLDRTGKTLWAGDAEQVFTAEGSGGEVLLKAEATEDGTYEYLMRLDPSTGDPMWDEEYDDTFSWVTGTVAGGLVLNEGDRSVILDLDSGERSQRLRGSADYLGTRVAYGHDEGRLQAWDVEDGTALWSMRVSGTESLRRAGDALLVEDTARREISLLQ</sequence>
<evidence type="ECO:0000256" key="2">
    <source>
        <dbReference type="SAM" id="Phobius"/>
    </source>
</evidence>
<feature type="domain" description="Pyrrolo-quinoline quinone repeat" evidence="3">
    <location>
        <begin position="227"/>
        <end position="318"/>
    </location>
</feature>
<dbReference type="KEGG" id="orz:FNH13_01910"/>
<dbReference type="PANTHER" id="PTHR34512:SF30">
    <property type="entry name" value="OUTER MEMBRANE PROTEIN ASSEMBLY FACTOR BAMB"/>
    <property type="match status" value="1"/>
</dbReference>
<accession>A0A516G6S3</accession>
<dbReference type="Gene3D" id="2.130.10.10">
    <property type="entry name" value="YVTN repeat-like/Quinoprotein amine dehydrogenase"/>
    <property type="match status" value="1"/>
</dbReference>